<evidence type="ECO:0008006" key="6">
    <source>
        <dbReference type="Google" id="ProtNLM"/>
    </source>
</evidence>
<evidence type="ECO:0000313" key="4">
    <source>
        <dbReference type="EMBL" id="MDR6240446.1"/>
    </source>
</evidence>
<dbReference type="EMBL" id="JAVDQD010000004">
    <property type="protein sequence ID" value="MDR6240446.1"/>
    <property type="molecule type" value="Genomic_DNA"/>
</dbReference>
<comment type="caution">
    <text evidence="4">The sequence shown here is derived from an EMBL/GenBank/DDBJ whole genome shotgun (WGS) entry which is preliminary data.</text>
</comment>
<dbReference type="Gene3D" id="1.25.40.20">
    <property type="entry name" value="Ankyrin repeat-containing domain"/>
    <property type="match status" value="1"/>
</dbReference>
<dbReference type="Pfam" id="PF00023">
    <property type="entry name" value="Ank"/>
    <property type="match status" value="1"/>
</dbReference>
<keyword evidence="2 3" id="KW-0040">ANK repeat</keyword>
<feature type="repeat" description="ANK" evidence="3">
    <location>
        <begin position="86"/>
        <end position="118"/>
    </location>
</feature>
<dbReference type="InterPro" id="IPR036770">
    <property type="entry name" value="Ankyrin_rpt-contain_sf"/>
</dbReference>
<evidence type="ECO:0000313" key="5">
    <source>
        <dbReference type="Proteomes" id="UP001185092"/>
    </source>
</evidence>
<feature type="repeat" description="ANK" evidence="3">
    <location>
        <begin position="119"/>
        <end position="151"/>
    </location>
</feature>
<evidence type="ECO:0000256" key="3">
    <source>
        <dbReference type="PROSITE-ProRule" id="PRU00023"/>
    </source>
</evidence>
<dbReference type="PROSITE" id="PS50088">
    <property type="entry name" value="ANK_REPEAT"/>
    <property type="match status" value="3"/>
</dbReference>
<dbReference type="InterPro" id="IPR002110">
    <property type="entry name" value="Ankyrin_rpt"/>
</dbReference>
<dbReference type="RefSeq" id="WP_309940378.1">
    <property type="nucleotide sequence ID" value="NZ_AP025305.1"/>
</dbReference>
<sequence>MKAVFILLLGIISVKSYTAMNDDIFHAARSGDLAIVKEVLSIDPKAIDRQDYKGYSPLILAVYNEQEEIVDYLLEQGASVSLKDNSGNSALMGASFKGYYALAEKLLKAGAEIDAANHNKATALTFASTFGHEDLVRLFISKGANPNLEDIRGMSPIDHAKAQGNMVIVELLSKNKAY</sequence>
<organism evidence="4 5">
    <name type="scientific">Aureibacter tunicatorum</name>
    <dbReference type="NCBI Taxonomy" id="866807"/>
    <lineage>
        <taxon>Bacteria</taxon>
        <taxon>Pseudomonadati</taxon>
        <taxon>Bacteroidota</taxon>
        <taxon>Cytophagia</taxon>
        <taxon>Cytophagales</taxon>
        <taxon>Persicobacteraceae</taxon>
        <taxon>Aureibacter</taxon>
    </lineage>
</organism>
<proteinExistence type="predicted"/>
<dbReference type="AlphaFoldDB" id="A0AAE4BT57"/>
<dbReference type="PANTHER" id="PTHR24201:SF16">
    <property type="entry name" value="ANKYRIN-1-LIKE-RELATED"/>
    <property type="match status" value="1"/>
</dbReference>
<evidence type="ECO:0000256" key="2">
    <source>
        <dbReference type="ARBA" id="ARBA00023043"/>
    </source>
</evidence>
<gene>
    <name evidence="4" type="ORF">HNQ88_003512</name>
</gene>
<dbReference type="SUPFAM" id="SSF48403">
    <property type="entry name" value="Ankyrin repeat"/>
    <property type="match status" value="1"/>
</dbReference>
<name>A0AAE4BT57_9BACT</name>
<keyword evidence="1" id="KW-0677">Repeat</keyword>
<accession>A0AAE4BT57</accession>
<keyword evidence="5" id="KW-1185">Reference proteome</keyword>
<protein>
    <recommendedName>
        <fullName evidence="6">Ankyrin repeat domain-containing protein</fullName>
    </recommendedName>
</protein>
<dbReference type="PANTHER" id="PTHR24201">
    <property type="entry name" value="ANK_REP_REGION DOMAIN-CONTAINING PROTEIN"/>
    <property type="match status" value="1"/>
</dbReference>
<dbReference type="Pfam" id="PF12796">
    <property type="entry name" value="Ank_2"/>
    <property type="match status" value="1"/>
</dbReference>
<feature type="repeat" description="ANK" evidence="3">
    <location>
        <begin position="53"/>
        <end position="85"/>
    </location>
</feature>
<dbReference type="PROSITE" id="PS50297">
    <property type="entry name" value="ANK_REP_REGION"/>
    <property type="match status" value="3"/>
</dbReference>
<reference evidence="4" key="1">
    <citation type="submission" date="2023-07" db="EMBL/GenBank/DDBJ databases">
        <title>Genomic Encyclopedia of Type Strains, Phase IV (KMG-IV): sequencing the most valuable type-strain genomes for metagenomic binning, comparative biology and taxonomic classification.</title>
        <authorList>
            <person name="Goeker M."/>
        </authorList>
    </citation>
    <scope>NUCLEOTIDE SEQUENCE</scope>
    <source>
        <strain evidence="4">DSM 26174</strain>
    </source>
</reference>
<evidence type="ECO:0000256" key="1">
    <source>
        <dbReference type="ARBA" id="ARBA00022737"/>
    </source>
</evidence>
<dbReference type="SMART" id="SM00248">
    <property type="entry name" value="ANK"/>
    <property type="match status" value="4"/>
</dbReference>
<dbReference type="Proteomes" id="UP001185092">
    <property type="component" value="Unassembled WGS sequence"/>
</dbReference>
<dbReference type="InterPro" id="IPR050776">
    <property type="entry name" value="Ank_Repeat/CDKN_Inhibitor"/>
</dbReference>